<keyword evidence="8" id="KW-0808">Transferase</keyword>
<feature type="compositionally biased region" description="Low complexity" evidence="6">
    <location>
        <begin position="58"/>
        <end position="72"/>
    </location>
</feature>
<dbReference type="Proteomes" id="UP000323142">
    <property type="component" value="Unassembled WGS sequence"/>
</dbReference>
<evidence type="ECO:0000313" key="8">
    <source>
        <dbReference type="EMBL" id="KAA2234972.1"/>
    </source>
</evidence>
<evidence type="ECO:0000256" key="3">
    <source>
        <dbReference type="ARBA" id="ARBA00022692"/>
    </source>
</evidence>
<evidence type="ECO:0000256" key="7">
    <source>
        <dbReference type="SAM" id="Phobius"/>
    </source>
</evidence>
<dbReference type="GO" id="GO:0016020">
    <property type="term" value="C:membrane"/>
    <property type="evidence" value="ECO:0007669"/>
    <property type="project" value="UniProtKB-SubCell"/>
</dbReference>
<reference evidence="8 9" key="1">
    <citation type="submission" date="2019-09" db="EMBL/GenBank/DDBJ databases">
        <title>Salinarimonas rosea gen. nov., sp. nov., a new member of the a-2 subgroup of the Proteobacteria.</title>
        <authorList>
            <person name="Liu J."/>
        </authorList>
    </citation>
    <scope>NUCLEOTIDE SEQUENCE [LARGE SCALE GENOMIC DNA]</scope>
    <source>
        <strain evidence="8 9">BN140002</strain>
    </source>
</reference>
<gene>
    <name evidence="8" type="ORF">F0L46_21770</name>
</gene>
<dbReference type="CDD" id="cd13963">
    <property type="entry name" value="PT_UbiA_2"/>
    <property type="match status" value="1"/>
</dbReference>
<keyword evidence="2" id="KW-1003">Cell membrane</keyword>
<dbReference type="Pfam" id="PF01040">
    <property type="entry name" value="UbiA"/>
    <property type="match status" value="1"/>
</dbReference>
<dbReference type="CDD" id="cd07519">
    <property type="entry name" value="HAD_PTase"/>
    <property type="match status" value="1"/>
</dbReference>
<evidence type="ECO:0000256" key="5">
    <source>
        <dbReference type="ARBA" id="ARBA00023136"/>
    </source>
</evidence>
<evidence type="ECO:0000256" key="6">
    <source>
        <dbReference type="SAM" id="MobiDB-lite"/>
    </source>
</evidence>
<comment type="subcellular location">
    <subcellularLocation>
        <location evidence="1">Membrane</location>
        <topology evidence="1">Multi-pass membrane protein</topology>
    </subcellularLocation>
</comment>
<dbReference type="EMBL" id="VUOA01000040">
    <property type="protein sequence ID" value="KAA2234972.1"/>
    <property type="molecule type" value="Genomic_DNA"/>
</dbReference>
<dbReference type="GO" id="GO:0016765">
    <property type="term" value="F:transferase activity, transferring alkyl or aryl (other than methyl) groups"/>
    <property type="evidence" value="ECO:0007669"/>
    <property type="project" value="InterPro"/>
</dbReference>
<protein>
    <submittedName>
        <fullName evidence="8">UbiA family prenyltransferase</fullName>
    </submittedName>
</protein>
<dbReference type="Gene3D" id="1.10.357.140">
    <property type="entry name" value="UbiA prenyltransferase"/>
    <property type="match status" value="1"/>
</dbReference>
<keyword evidence="3 7" id="KW-0812">Transmembrane</keyword>
<feature type="transmembrane region" description="Helical" evidence="7">
    <location>
        <begin position="384"/>
        <end position="406"/>
    </location>
</feature>
<dbReference type="AlphaFoldDB" id="A0A5B2V9B0"/>
<feature type="compositionally biased region" description="Low complexity" evidence="6">
    <location>
        <begin position="1"/>
        <end position="13"/>
    </location>
</feature>
<dbReference type="NCBIfam" id="NF006088">
    <property type="entry name" value="PRK08238.1"/>
    <property type="match status" value="1"/>
</dbReference>
<feature type="transmembrane region" description="Helical" evidence="7">
    <location>
        <begin position="453"/>
        <end position="479"/>
    </location>
</feature>
<dbReference type="InterPro" id="IPR044878">
    <property type="entry name" value="UbiA_sf"/>
</dbReference>
<keyword evidence="9" id="KW-1185">Reference proteome</keyword>
<name>A0A5B2V9B0_9HYPH</name>
<dbReference type="SUPFAM" id="SSF56784">
    <property type="entry name" value="HAD-like"/>
    <property type="match status" value="1"/>
</dbReference>
<keyword evidence="4 7" id="KW-1133">Transmembrane helix</keyword>
<sequence>MRLRGAPPSTTRPASRRRPTHDAEGLRSLAQTGSSSPRREHRPVRSRDHAGRALVGDAPVAPRAASRLRSSPAPAGVPLVVDLDGTLVRSDLLIETAFSELGRRPRSLVDMAAALSQGKATLKHRLSEPVDFDPAVLPYDDAVIARIEEARAEGRPVYLASASHQRLVSAVAEHLGLFDGWFASNETVNLAGAAKAAELVDAFGEGGFDYIGNDRADLPVWARARNAIAIRTPAAVARRLSALAPTAEHLPHRRPTPRTWAKMLRVHQYAKNALIFLPLLASHSLTPGALVQALLAVVAFSLCASGVYVLNDLVDLQDDRRHRTKCRRPLACGDIPLVHGILAVPLLLAGAALVAALVSWPFMGVLAGYLAITTAYSFYLKRVLLVDVITLASLYSIRVVAGAVAIGVTPSGWLVGFCLSIFLSLALIKRYVELAARLDANQPAPANRGYRTGDLGAVAALAAAAGFQAVTVFALYVSSDAVQGLYTRPDILWLVCPILTYWIARALMLAQRREMDDDPVVFALRDRQSLVAAVLIAALAVAAI</sequence>
<feature type="transmembrane region" description="Helical" evidence="7">
    <location>
        <begin position="491"/>
        <end position="510"/>
    </location>
</feature>
<dbReference type="InterPro" id="IPR023214">
    <property type="entry name" value="HAD_sf"/>
</dbReference>
<feature type="region of interest" description="Disordered" evidence="6">
    <location>
        <begin position="1"/>
        <end position="72"/>
    </location>
</feature>
<dbReference type="OrthoDB" id="9803632at2"/>
<feature type="transmembrane region" description="Helical" evidence="7">
    <location>
        <begin position="412"/>
        <end position="432"/>
    </location>
</feature>
<dbReference type="Gene3D" id="3.40.50.1000">
    <property type="entry name" value="HAD superfamily/HAD-like"/>
    <property type="match status" value="1"/>
</dbReference>
<comment type="caution">
    <text evidence="8">The sequence shown here is derived from an EMBL/GenBank/DDBJ whole genome shotgun (WGS) entry which is preliminary data.</text>
</comment>
<evidence type="ECO:0000256" key="1">
    <source>
        <dbReference type="ARBA" id="ARBA00004141"/>
    </source>
</evidence>
<keyword evidence="5 7" id="KW-0472">Membrane</keyword>
<feature type="transmembrane region" description="Helical" evidence="7">
    <location>
        <begin position="289"/>
        <end position="310"/>
    </location>
</feature>
<organism evidence="8 9">
    <name type="scientific">Salinarimonas soli</name>
    <dbReference type="NCBI Taxonomy" id="1638099"/>
    <lineage>
        <taxon>Bacteria</taxon>
        <taxon>Pseudomonadati</taxon>
        <taxon>Pseudomonadota</taxon>
        <taxon>Alphaproteobacteria</taxon>
        <taxon>Hyphomicrobiales</taxon>
        <taxon>Salinarimonadaceae</taxon>
        <taxon>Salinarimonas</taxon>
    </lineage>
</organism>
<evidence type="ECO:0000313" key="9">
    <source>
        <dbReference type="Proteomes" id="UP000323142"/>
    </source>
</evidence>
<accession>A0A5B2V9B0</accession>
<dbReference type="InterPro" id="IPR000537">
    <property type="entry name" value="UbiA_prenyltransferase"/>
</dbReference>
<evidence type="ECO:0000256" key="4">
    <source>
        <dbReference type="ARBA" id="ARBA00022989"/>
    </source>
</evidence>
<feature type="transmembrane region" description="Helical" evidence="7">
    <location>
        <begin position="331"/>
        <end position="354"/>
    </location>
</feature>
<proteinExistence type="predicted"/>
<dbReference type="Pfam" id="PF12710">
    <property type="entry name" value="HAD"/>
    <property type="match status" value="1"/>
</dbReference>
<reference evidence="8 9" key="2">
    <citation type="submission" date="2019-09" db="EMBL/GenBank/DDBJ databases">
        <authorList>
            <person name="Jin C."/>
        </authorList>
    </citation>
    <scope>NUCLEOTIDE SEQUENCE [LARGE SCALE GENOMIC DNA]</scope>
    <source>
        <strain evidence="8 9">BN140002</strain>
    </source>
</reference>
<feature type="transmembrane region" description="Helical" evidence="7">
    <location>
        <begin position="360"/>
        <end position="379"/>
    </location>
</feature>
<evidence type="ECO:0000256" key="2">
    <source>
        <dbReference type="ARBA" id="ARBA00022475"/>
    </source>
</evidence>
<dbReference type="InterPro" id="IPR036412">
    <property type="entry name" value="HAD-like_sf"/>
</dbReference>